<reference evidence="2" key="1">
    <citation type="submission" date="2017-02" db="EMBL/GenBank/DDBJ databases">
        <title>Delineation of Paenibacillus larvae strains originating from foulbrood outbreaks.</title>
        <authorList>
            <person name="Beims H."/>
            <person name="Bunk B."/>
            <person name="Sproeer C."/>
            <person name="Mohr K.I."/>
            <person name="Pradella S."/>
            <person name="Guenther G."/>
            <person name="Rohde M."/>
            <person name="von der Ohe W."/>
            <person name="Steinert M."/>
        </authorList>
    </citation>
    <scope>NUCLEOTIDE SEQUENCE [LARGE SCALE GENOMIC DNA]</scope>
    <source>
        <strain evidence="2">Eric_III</strain>
    </source>
</reference>
<protein>
    <submittedName>
        <fullName evidence="1">Uncharacterized protein</fullName>
    </submittedName>
</protein>
<evidence type="ECO:0000313" key="2">
    <source>
        <dbReference type="Proteomes" id="UP000239833"/>
    </source>
</evidence>
<organism evidence="1 2">
    <name type="scientific">Paenibacillus larvae subsp. larvae</name>
    <dbReference type="NCBI Taxonomy" id="147375"/>
    <lineage>
        <taxon>Bacteria</taxon>
        <taxon>Bacillati</taxon>
        <taxon>Bacillota</taxon>
        <taxon>Bacilli</taxon>
        <taxon>Bacillales</taxon>
        <taxon>Paenibacillaceae</taxon>
        <taxon>Paenibacillus</taxon>
    </lineage>
</organism>
<dbReference type="AlphaFoldDB" id="A0A2L1TZR3"/>
<evidence type="ECO:0000313" key="1">
    <source>
        <dbReference type="EMBL" id="AVF26163.1"/>
    </source>
</evidence>
<sequence>MSHTYTLTQHLNWNNIFQQWKLPLYFSKSVRNHIVHFVDGMLSRGFTGTLADIHRESLHNRDRRCLSHFLTHAKWNEQHLMRIVRQTAFKQVQWNAELSNSPIFVIVGDSVCEKTKPSSQASFPMQRASYHHSHPKGKRVYGHCIVQTLLRSGDVTYPFSSYRYDPEGKSKIKLACEMIEQVPMSRQKTYVLMDSWYPSTSILEKFKAWISCH</sequence>
<dbReference type="Proteomes" id="UP000239833">
    <property type="component" value="Chromosome"/>
</dbReference>
<accession>A0A2L1TZR3</accession>
<dbReference type="EMBL" id="CP019655">
    <property type="protein sequence ID" value="AVF26163.1"/>
    <property type="molecule type" value="Genomic_DNA"/>
</dbReference>
<name>A0A2L1TZR3_9BACL</name>
<proteinExistence type="predicted"/>
<dbReference type="RefSeq" id="WP_104932679.1">
    <property type="nucleotide sequence ID" value="NZ_CP019655.1"/>
</dbReference>
<dbReference type="GeneID" id="64218730"/>
<gene>
    <name evidence="1" type="ORF">ERICIII_01994</name>
</gene>